<comment type="caution">
    <text evidence="2">The sequence shown here is derived from an EMBL/GenBank/DDBJ whole genome shotgun (WGS) entry which is preliminary data.</text>
</comment>
<evidence type="ECO:0000313" key="3">
    <source>
        <dbReference type="Proteomes" id="UP000536442"/>
    </source>
</evidence>
<reference evidence="2 3" key="1">
    <citation type="submission" date="2020-03" db="EMBL/GenBank/DDBJ databases">
        <title>Metagenomic, metatranscriptomic, and metabolomic analyses revealed the key microbes and metabolic features during the fermentation of ganjang, Korean traditional soy sauce.</title>
        <authorList>
            <person name="Chun B.H."/>
            <person name="Jeon C.O."/>
        </authorList>
    </citation>
    <scope>NUCLEOTIDE SEQUENCE [LARGE SCALE GENOMIC DNA]</scope>
    <source>
        <strain evidence="2 3">KG14</strain>
    </source>
</reference>
<feature type="region of interest" description="Disordered" evidence="1">
    <location>
        <begin position="1"/>
        <end position="27"/>
    </location>
</feature>
<proteinExistence type="predicted"/>
<protein>
    <submittedName>
        <fullName evidence="2">Uncharacterized protein</fullName>
    </submittedName>
</protein>
<accession>A0A851HQG5</accession>
<dbReference type="Proteomes" id="UP000536442">
    <property type="component" value="Unassembled WGS sequence"/>
</dbReference>
<dbReference type="EMBL" id="JABEVQ010000003">
    <property type="protein sequence ID" value="NWN91187.1"/>
    <property type="molecule type" value="Genomic_DNA"/>
</dbReference>
<sequence length="63" mass="6935">MAQKHIATVHPLPSSVLHNGGEMRSQHTRAAAKMAVQFLSRKLRSFNRKTVAVTEMAQVQGGH</sequence>
<name>A0A851HQG5_9GAMM</name>
<gene>
    <name evidence="2" type="ORF">HLV39_06745</name>
</gene>
<evidence type="ECO:0000313" key="2">
    <source>
        <dbReference type="EMBL" id="NWN91187.1"/>
    </source>
</evidence>
<dbReference type="AlphaFoldDB" id="A0A851HQG5"/>
<organism evidence="2 3">
    <name type="scientific">Marinobacter adhaerens</name>
    <dbReference type="NCBI Taxonomy" id="1033846"/>
    <lineage>
        <taxon>Bacteria</taxon>
        <taxon>Pseudomonadati</taxon>
        <taxon>Pseudomonadota</taxon>
        <taxon>Gammaproteobacteria</taxon>
        <taxon>Pseudomonadales</taxon>
        <taxon>Marinobacteraceae</taxon>
        <taxon>Marinobacter</taxon>
    </lineage>
</organism>
<evidence type="ECO:0000256" key="1">
    <source>
        <dbReference type="SAM" id="MobiDB-lite"/>
    </source>
</evidence>
<keyword evidence="3" id="KW-1185">Reference proteome</keyword>